<reference evidence="4" key="1">
    <citation type="submission" date="2017-09" db="EMBL/GenBank/DDBJ databases">
        <title>Depth-based differentiation of microbial function through sediment-hosted aquifers and enrichment of novel symbionts in the deep terrestrial subsurface.</title>
        <authorList>
            <person name="Probst A.J."/>
            <person name="Ladd B."/>
            <person name="Jarett J.K."/>
            <person name="Geller-Mcgrath D.E."/>
            <person name="Sieber C.M.K."/>
            <person name="Emerson J.B."/>
            <person name="Anantharaman K."/>
            <person name="Thomas B.C."/>
            <person name="Malmstrom R."/>
            <person name="Stieglmeier M."/>
            <person name="Klingl A."/>
            <person name="Woyke T."/>
            <person name="Ryan C.M."/>
            <person name="Banfield J.F."/>
        </authorList>
    </citation>
    <scope>NUCLEOTIDE SEQUENCE [LARGE SCALE GENOMIC DNA]</scope>
</reference>
<protein>
    <submittedName>
        <fullName evidence="3">Uncharacterized protein</fullName>
    </submittedName>
</protein>
<keyword evidence="1" id="KW-0175">Coiled coil</keyword>
<dbReference type="EMBL" id="PEZX01000011">
    <property type="protein sequence ID" value="PIS07194.1"/>
    <property type="molecule type" value="Genomic_DNA"/>
</dbReference>
<evidence type="ECO:0000313" key="3">
    <source>
        <dbReference type="EMBL" id="PIS07194.1"/>
    </source>
</evidence>
<comment type="caution">
    <text evidence="3">The sequence shown here is derived from an EMBL/GenBank/DDBJ whole genome shotgun (WGS) entry which is preliminary data.</text>
</comment>
<accession>A0A2M6R989</accession>
<feature type="coiled-coil region" evidence="1">
    <location>
        <begin position="139"/>
        <end position="173"/>
    </location>
</feature>
<name>A0A2M6R989_9BACT</name>
<proteinExistence type="predicted"/>
<dbReference type="AlphaFoldDB" id="A0A2M6R989"/>
<evidence type="ECO:0000256" key="1">
    <source>
        <dbReference type="SAM" id="Coils"/>
    </source>
</evidence>
<gene>
    <name evidence="3" type="ORF">COT79_00540</name>
</gene>
<feature type="region of interest" description="Disordered" evidence="2">
    <location>
        <begin position="27"/>
        <end position="85"/>
    </location>
</feature>
<sequence>MSGSALVALFTNRYIISKGGVMHAHNDDTATDDDLPDSRSVNVGDVDKDDLMPPKRHVADEDDSDDTDQNKEGELAGTPRLADDVGELESVDVEAYDETHIPGIHNVGTPLPKYASKSTYTSAPQTPALSAETSHADRLRTIERDLSDARSQLKQAQADFQVTQDRVKTMEETVTRLKGDALHALETYKSSLIEDPSGNE</sequence>
<organism evidence="3 4">
    <name type="scientific">Candidatus Berkelbacteria bacterium CG10_big_fil_rev_8_21_14_0_10_43_14</name>
    <dbReference type="NCBI Taxonomy" id="1974515"/>
    <lineage>
        <taxon>Bacteria</taxon>
        <taxon>Candidatus Berkelbacteria</taxon>
    </lineage>
</organism>
<feature type="compositionally biased region" description="Basic and acidic residues" evidence="2">
    <location>
        <begin position="45"/>
        <end position="59"/>
    </location>
</feature>
<dbReference type="Proteomes" id="UP000231162">
    <property type="component" value="Unassembled WGS sequence"/>
</dbReference>
<evidence type="ECO:0000313" key="4">
    <source>
        <dbReference type="Proteomes" id="UP000231162"/>
    </source>
</evidence>
<evidence type="ECO:0000256" key="2">
    <source>
        <dbReference type="SAM" id="MobiDB-lite"/>
    </source>
</evidence>